<gene>
    <name evidence="2" type="ORF">H4W30_006784</name>
</gene>
<organism evidence="2 3">
    <name type="scientific">Amycolatopsis roodepoortensis</name>
    <dbReference type="NCBI Taxonomy" id="700274"/>
    <lineage>
        <taxon>Bacteria</taxon>
        <taxon>Bacillati</taxon>
        <taxon>Actinomycetota</taxon>
        <taxon>Actinomycetes</taxon>
        <taxon>Pseudonocardiales</taxon>
        <taxon>Pseudonocardiaceae</taxon>
        <taxon>Amycolatopsis</taxon>
    </lineage>
</organism>
<evidence type="ECO:0000313" key="2">
    <source>
        <dbReference type="EMBL" id="MBE1579724.1"/>
    </source>
</evidence>
<name>A0ABR9LGD8_9PSEU</name>
<dbReference type="EMBL" id="JADBEJ010000005">
    <property type="protein sequence ID" value="MBE1579724.1"/>
    <property type="molecule type" value="Genomic_DNA"/>
</dbReference>
<evidence type="ECO:0000256" key="1">
    <source>
        <dbReference type="SAM" id="SignalP"/>
    </source>
</evidence>
<keyword evidence="3" id="KW-1185">Reference proteome</keyword>
<sequence length="88" mass="9524">MKKLLTAVALAAAAMTVSATPALAVETAYFYGSGIGPGPSDAIGSAEKVARMYARNTNWLDSQCYVRASDVRSHFYYYSAIAELYCQR</sequence>
<comment type="caution">
    <text evidence="2">The sequence shown here is derived from an EMBL/GenBank/DDBJ whole genome shotgun (WGS) entry which is preliminary data.</text>
</comment>
<evidence type="ECO:0000313" key="3">
    <source>
        <dbReference type="Proteomes" id="UP000656548"/>
    </source>
</evidence>
<feature type="chain" id="PRO_5046580960" description="Secreted protein" evidence="1">
    <location>
        <begin position="25"/>
        <end position="88"/>
    </location>
</feature>
<evidence type="ECO:0008006" key="4">
    <source>
        <dbReference type="Google" id="ProtNLM"/>
    </source>
</evidence>
<reference evidence="2 3" key="1">
    <citation type="submission" date="2020-10" db="EMBL/GenBank/DDBJ databases">
        <title>Sequencing the genomes of 1000 actinobacteria strains.</title>
        <authorList>
            <person name="Klenk H.-P."/>
        </authorList>
    </citation>
    <scope>NUCLEOTIDE SEQUENCE [LARGE SCALE GENOMIC DNA]</scope>
    <source>
        <strain evidence="2 3">DSM 46661</strain>
    </source>
</reference>
<keyword evidence="1" id="KW-0732">Signal</keyword>
<protein>
    <recommendedName>
        <fullName evidence="4">Secreted protein</fullName>
    </recommendedName>
</protein>
<feature type="signal peptide" evidence="1">
    <location>
        <begin position="1"/>
        <end position="24"/>
    </location>
</feature>
<proteinExistence type="predicted"/>
<accession>A0ABR9LGD8</accession>
<dbReference type="Proteomes" id="UP000656548">
    <property type="component" value="Unassembled WGS sequence"/>
</dbReference>
<dbReference type="RefSeq" id="WP_192746215.1">
    <property type="nucleotide sequence ID" value="NZ_JADBEJ010000005.1"/>
</dbReference>